<dbReference type="SUPFAM" id="SSF48350">
    <property type="entry name" value="GTPase activation domain, GAP"/>
    <property type="match status" value="1"/>
</dbReference>
<dbReference type="GO" id="GO:0007165">
    <property type="term" value="P:signal transduction"/>
    <property type="evidence" value="ECO:0007669"/>
    <property type="project" value="InterPro"/>
</dbReference>
<feature type="region of interest" description="Disordered" evidence="4">
    <location>
        <begin position="1"/>
        <end position="44"/>
    </location>
</feature>
<dbReference type="PROSITE" id="PS50238">
    <property type="entry name" value="RHOGAP"/>
    <property type="match status" value="1"/>
</dbReference>
<feature type="region of interest" description="Disordered" evidence="4">
    <location>
        <begin position="237"/>
        <end position="262"/>
    </location>
</feature>
<dbReference type="PANTHER" id="PTHR15228">
    <property type="entry name" value="SPERMATHECAL PHYSIOLOGY VARIANT"/>
    <property type="match status" value="1"/>
</dbReference>
<dbReference type="Pfam" id="PF00620">
    <property type="entry name" value="RhoGAP"/>
    <property type="match status" value="1"/>
</dbReference>
<keyword evidence="1" id="KW-0343">GTPase activation</keyword>
<evidence type="ECO:0000259" key="6">
    <source>
        <dbReference type="PROSITE" id="PS51741"/>
    </source>
</evidence>
<evidence type="ECO:0000313" key="8">
    <source>
        <dbReference type="Proteomes" id="UP001497525"/>
    </source>
</evidence>
<evidence type="ECO:0008006" key="9">
    <source>
        <dbReference type="Google" id="ProtNLM"/>
    </source>
</evidence>
<reference evidence="7" key="1">
    <citation type="submission" date="2024-06" db="EMBL/GenBank/DDBJ databases">
        <authorList>
            <person name="Liu X."/>
            <person name="Lenzi L."/>
            <person name="Haldenby T S."/>
            <person name="Uol C."/>
        </authorList>
    </citation>
    <scope>NUCLEOTIDE SEQUENCE</scope>
</reference>
<dbReference type="PANTHER" id="PTHR15228:SF25">
    <property type="entry name" value="F-BAR DOMAIN-CONTAINING PROTEIN"/>
    <property type="match status" value="1"/>
</dbReference>
<evidence type="ECO:0000259" key="5">
    <source>
        <dbReference type="PROSITE" id="PS50238"/>
    </source>
</evidence>
<feature type="compositionally biased region" description="Low complexity" evidence="4">
    <location>
        <begin position="945"/>
        <end position="965"/>
    </location>
</feature>
<evidence type="ECO:0000256" key="1">
    <source>
        <dbReference type="ARBA" id="ARBA00022468"/>
    </source>
</evidence>
<gene>
    <name evidence="7" type="ORF">CDAUBV1_LOCUS5220</name>
</gene>
<evidence type="ECO:0000313" key="7">
    <source>
        <dbReference type="EMBL" id="CAL5132388.1"/>
    </source>
</evidence>
<proteinExistence type="predicted"/>
<feature type="compositionally biased region" description="Polar residues" evidence="4">
    <location>
        <begin position="997"/>
        <end position="1012"/>
    </location>
</feature>
<dbReference type="SMART" id="SM00324">
    <property type="entry name" value="RhoGAP"/>
    <property type="match status" value="1"/>
</dbReference>
<dbReference type="InterPro" id="IPR031160">
    <property type="entry name" value="F_BAR_dom"/>
</dbReference>
<evidence type="ECO:0000256" key="2">
    <source>
        <dbReference type="PROSITE-ProRule" id="PRU01077"/>
    </source>
</evidence>
<feature type="compositionally biased region" description="Polar residues" evidence="4">
    <location>
        <begin position="253"/>
        <end position="262"/>
    </location>
</feature>
<feature type="coiled-coil region" evidence="3">
    <location>
        <begin position="302"/>
        <end position="329"/>
    </location>
</feature>
<feature type="compositionally biased region" description="Low complexity" evidence="4">
    <location>
        <begin position="25"/>
        <end position="39"/>
    </location>
</feature>
<evidence type="ECO:0000256" key="3">
    <source>
        <dbReference type="SAM" id="Coils"/>
    </source>
</evidence>
<comment type="caution">
    <text evidence="7">The sequence shown here is derived from an EMBL/GenBank/DDBJ whole genome shotgun (WGS) entry which is preliminary data.</text>
</comment>
<feature type="domain" description="F-BAR" evidence="6">
    <location>
        <begin position="69"/>
        <end position="410"/>
    </location>
</feature>
<dbReference type="GO" id="GO:0005096">
    <property type="term" value="F:GTPase activator activity"/>
    <property type="evidence" value="ECO:0007669"/>
    <property type="project" value="UniProtKB-KW"/>
</dbReference>
<dbReference type="CDD" id="cd00159">
    <property type="entry name" value="RhoGAP"/>
    <property type="match status" value="1"/>
</dbReference>
<dbReference type="InterPro" id="IPR000198">
    <property type="entry name" value="RhoGAP_dom"/>
</dbReference>
<dbReference type="Proteomes" id="UP001497525">
    <property type="component" value="Unassembled WGS sequence"/>
</dbReference>
<dbReference type="GO" id="GO:0051056">
    <property type="term" value="P:regulation of small GTPase mediated signal transduction"/>
    <property type="evidence" value="ECO:0007669"/>
    <property type="project" value="UniProtKB-ARBA"/>
</dbReference>
<dbReference type="InterPro" id="IPR008936">
    <property type="entry name" value="Rho_GTPase_activation_prot"/>
</dbReference>
<dbReference type="EMBL" id="CAXLJL010000123">
    <property type="protein sequence ID" value="CAL5132388.1"/>
    <property type="molecule type" value="Genomic_DNA"/>
</dbReference>
<dbReference type="SUPFAM" id="SSF103657">
    <property type="entry name" value="BAR/IMD domain-like"/>
    <property type="match status" value="1"/>
</dbReference>
<feature type="region of interest" description="Disordered" evidence="4">
    <location>
        <begin position="910"/>
        <end position="966"/>
    </location>
</feature>
<dbReference type="PROSITE" id="PS51741">
    <property type="entry name" value="F_BAR"/>
    <property type="match status" value="1"/>
</dbReference>
<keyword evidence="2 3" id="KW-0175">Coiled coil</keyword>
<feature type="region of interest" description="Disordered" evidence="4">
    <location>
        <begin position="521"/>
        <end position="543"/>
    </location>
</feature>
<name>A0AAV2TAM6_CALDB</name>
<dbReference type="AlphaFoldDB" id="A0AAV2TAM6"/>
<sequence length="1056" mass="114112">MEYENEKGVFLRQSQVNPLPKNRMSSSNSTLTTVNSTPSIEQGVPSETSVATAKHSQSSVQEFEIEFGHGVSDEDKQLSRRDKNAVEFAFNYSKLWCKSCKDLVLGLEKRAFAENEAFRAIAKQFQILDSSVTNTVGAPLKSQTISMARMMLEHSKEMEAHNAKRCRELLEVLTRQRTLFERTRKFLKDKWKTDIKRMLDAENSLIKTKSAYYQRCQTGVKLREELASAQNLLNELNASTGANPPMPTAVGSAGSTINSPTLPQANSGSAVVAGAGGGGSSVGSTASLTQDIPELAADAGSSSTTSNQVAKQRAKVERLEKQLSDNDKKEIEQMYAYREAVDLANHRLCDLEKSKMEILCDTRLTILRSDEVVKDSLAEFFNHLYNTRVTMVKQYETMAVAFQDYAPCSEYRALVEEHIQKGTDYVVEKYQFAGFHEATASGLKPDVFPSRFLGRISSPREGADADPLACVHSDSESEGEIAETSPNSTSARSSGIVSTSTSVLSSLVEFGSNLFRPDSKKSIRGKRGLSSMGGGQGALSGSATTESLDNLTAQLANLEKEYTAACYPIARCIAAIEKQPGGLETHGIYRVPASKAKVASLLEVIQSSQPSTPGEVADDIAVLSQEHPLTLAGLIKTRLITLPEPLLTYNLYPSFVELGKICDSGDPTMFKELVKRIQILIGHLGIGNRQLAGLLFHHLNRVAAHQAENQMNTANLGTMFAPTVLRQKPKFQVANMMEFMDNKGQTKVVEILIDNVVEIFGPADQYDPIKVLTTPLAEETDDSEIRRNSGPTPRRSTPGILEETSKPTLISSQTKPNESQLATPNANLHPNSGLSSATGSGQHGLLRSATITASSGRAPALFGTPLPLYTPYRDTRSPLVVNAHEAKHISTDSVTASTQSTASCALAEKHPDNTRLSSQPIQSAGTNLSAAVNKESSKSRTEPHSAVVGSSSMTPSSGSSSESPSLMKNLRKLAAVATAPAVGGAGSKSSFGIGSWQYNRSPTSQQNTTLSSLVIGRKRSEPKSHGENSTAHTGPEGENRTNPLESSDYTYIDTDP</sequence>
<accession>A0AAV2TAM6</accession>
<dbReference type="Gene3D" id="1.10.555.10">
    <property type="entry name" value="Rho GTPase activation protein"/>
    <property type="match status" value="1"/>
</dbReference>
<feature type="region of interest" description="Disordered" evidence="4">
    <location>
        <begin position="772"/>
        <end position="842"/>
    </location>
</feature>
<dbReference type="InterPro" id="IPR051025">
    <property type="entry name" value="RhoGAP"/>
</dbReference>
<feature type="region of interest" description="Disordered" evidence="4">
    <location>
        <begin position="997"/>
        <end position="1056"/>
    </location>
</feature>
<evidence type="ECO:0000256" key="4">
    <source>
        <dbReference type="SAM" id="MobiDB-lite"/>
    </source>
</evidence>
<feature type="region of interest" description="Disordered" evidence="4">
    <location>
        <begin position="459"/>
        <end position="495"/>
    </location>
</feature>
<dbReference type="Gene3D" id="1.20.1270.60">
    <property type="entry name" value="Arfaptin homology (AH) domain/BAR domain"/>
    <property type="match status" value="1"/>
</dbReference>
<feature type="compositionally biased region" description="Polar residues" evidence="4">
    <location>
        <begin position="806"/>
        <end position="840"/>
    </location>
</feature>
<dbReference type="InterPro" id="IPR027267">
    <property type="entry name" value="AH/BAR_dom_sf"/>
</dbReference>
<protein>
    <recommendedName>
        <fullName evidence="9">Rho-GAP domain-containing protein</fullName>
    </recommendedName>
</protein>
<feature type="domain" description="Rho-GAP" evidence="5">
    <location>
        <begin position="556"/>
        <end position="760"/>
    </location>
</feature>
<feature type="compositionally biased region" description="Polar residues" evidence="4">
    <location>
        <begin position="1040"/>
        <end position="1049"/>
    </location>
</feature>
<feature type="compositionally biased region" description="Polar residues" evidence="4">
    <location>
        <begin position="914"/>
        <end position="930"/>
    </location>
</feature>
<organism evidence="7 8">
    <name type="scientific">Calicophoron daubneyi</name>
    <name type="common">Rumen fluke</name>
    <name type="synonym">Paramphistomum daubneyi</name>
    <dbReference type="NCBI Taxonomy" id="300641"/>
    <lineage>
        <taxon>Eukaryota</taxon>
        <taxon>Metazoa</taxon>
        <taxon>Spiralia</taxon>
        <taxon>Lophotrochozoa</taxon>
        <taxon>Platyhelminthes</taxon>
        <taxon>Trematoda</taxon>
        <taxon>Digenea</taxon>
        <taxon>Plagiorchiida</taxon>
        <taxon>Pronocephalata</taxon>
        <taxon>Paramphistomoidea</taxon>
        <taxon>Paramphistomidae</taxon>
        <taxon>Calicophoron</taxon>
    </lineage>
</organism>